<evidence type="ECO:0000256" key="5">
    <source>
        <dbReference type="ARBA" id="ARBA00023242"/>
    </source>
</evidence>
<comment type="caution">
    <text evidence="8">The sequence shown here is derived from an EMBL/GenBank/DDBJ whole genome shotgun (WGS) entry which is preliminary data.</text>
</comment>
<keyword evidence="3" id="KW-0805">Transcription regulation</keyword>
<dbReference type="PANTHER" id="PTHR47338">
    <property type="entry name" value="ZN(II)2CYS6 TRANSCRIPTION FACTOR (EUROFUNG)-RELATED"/>
    <property type="match status" value="1"/>
</dbReference>
<keyword evidence="4" id="KW-0804">Transcription</keyword>
<dbReference type="AlphaFoldDB" id="A0A1Y2B471"/>
<dbReference type="InterPro" id="IPR001138">
    <property type="entry name" value="Zn2Cys6_DnaBD"/>
</dbReference>
<feature type="compositionally biased region" description="Basic and acidic residues" evidence="6">
    <location>
        <begin position="85"/>
        <end position="103"/>
    </location>
</feature>
<evidence type="ECO:0000256" key="3">
    <source>
        <dbReference type="ARBA" id="ARBA00023015"/>
    </source>
</evidence>
<keyword evidence="5" id="KW-0539">Nucleus</keyword>
<accession>A0A1Y2B471</accession>
<feature type="domain" description="Zn(2)-C6 fungal-type" evidence="7">
    <location>
        <begin position="22"/>
        <end position="68"/>
    </location>
</feature>
<dbReference type="GO" id="GO:0008270">
    <property type="term" value="F:zinc ion binding"/>
    <property type="evidence" value="ECO:0007669"/>
    <property type="project" value="InterPro"/>
</dbReference>
<comment type="subcellular location">
    <subcellularLocation>
        <location evidence="1">Nucleus</location>
    </subcellularLocation>
</comment>
<sequence length="926" mass="102165">MDPSFDSLLEDDTFQPLKRNHACLQCKKRKVKCDATRPTCSPCMRSHAHAIRAAQRNKTAPPPITCTYADVDSPEASQSPPLMEVESRRESDGGRPRDSDGARKKSSGKRIGETDYRREKDIRREEEREQLLARIADLESRLAGMTPSNSSASSSRGAQPARVTAQANNAQVWVSDFETGGAGNVTGAPGATGQVGSSSMWVPETTGDTLPNQNATPDWDFGGLFMVPLDWPKNLPSPILLEHLIDTFFTQAPQLPRILHRGRLMSRLRLPPSHPDFPHASLLHAICAAASTHTAWVNNLPPEVLENTILRHKQMNVDMENIEDFALAQAASAQRSIRTAIAVCLFGPGRMIFEILQATVILSDVYFSKGLPLEGWLTSGHPARLMKALELTNKNQPKRYKEPLYPDAHDDIEREERLATVWMAFVLDSGFSVNSYWSQSFDLSEMRCGLPTSAAEFNKKDEFMLRNPQSPESPDLMTNHPISDSFVLTVKASILLSRTARWLRDWQQRDIVPGDDLDGLKSPEYSRIITDIYNFQTSIPIALKNVFRIVDQTSAGHPGFDASLLMVHILPNIALCLINEPFVDWRAHINSPLTQVQKSYEAMIGVLHLIPSNLDVSLIFTSLLAFCLYTGGRIIANFVQRAIDMQQFGLAVRYRADLSTVQNLLDRFGMKQSLGQMMSRFLEQYLRLNGSDAAVLAFDHTRLQELVNADEADRPRKPMSDCYTSMSDYSTAKDANRSSPTTRNNGDQFQPFPASGPGWYRGSESSSSNPTPPLDSSWVPTIPTDLSGFAAGRPENQNPVQVAGGSRISNLSPPSSGGDDSSKASPVSWMLGMENTVSTDANATLAAAQNQVQEQDMIGSVTPGEARWETPDVNHPRIMDHADTLYVLGPPNVQGLSVKNLSQSMVEPKAGQPMVTECSTQFEGGL</sequence>
<reference evidence="8 9" key="1">
    <citation type="submission" date="2016-07" db="EMBL/GenBank/DDBJ databases">
        <title>Pervasive Adenine N6-methylation of Active Genes in Fungi.</title>
        <authorList>
            <consortium name="DOE Joint Genome Institute"/>
            <person name="Mondo S.J."/>
            <person name="Dannebaum R.O."/>
            <person name="Kuo R.C."/>
            <person name="Labutti K."/>
            <person name="Haridas S."/>
            <person name="Kuo A."/>
            <person name="Salamov A."/>
            <person name="Ahrendt S.R."/>
            <person name="Lipzen A."/>
            <person name="Sullivan W."/>
            <person name="Andreopoulos W.B."/>
            <person name="Clum A."/>
            <person name="Lindquist E."/>
            <person name="Daum C."/>
            <person name="Ramamoorthy G.K."/>
            <person name="Gryganskyi A."/>
            <person name="Culley D."/>
            <person name="Magnuson J.K."/>
            <person name="James T.Y."/>
            <person name="O'Malley M.A."/>
            <person name="Stajich J.E."/>
            <person name="Spatafora J.W."/>
            <person name="Visel A."/>
            <person name="Grigoriev I.V."/>
        </authorList>
    </citation>
    <scope>NUCLEOTIDE SEQUENCE [LARGE SCALE GENOMIC DNA]</scope>
    <source>
        <strain evidence="8 9">68-887.2</strain>
    </source>
</reference>
<dbReference type="CDD" id="cd12148">
    <property type="entry name" value="fungal_TF_MHR"/>
    <property type="match status" value="1"/>
</dbReference>
<evidence type="ECO:0000256" key="2">
    <source>
        <dbReference type="ARBA" id="ARBA00022723"/>
    </source>
</evidence>
<evidence type="ECO:0000313" key="9">
    <source>
        <dbReference type="Proteomes" id="UP000193986"/>
    </source>
</evidence>
<feature type="region of interest" description="Disordered" evidence="6">
    <location>
        <begin position="709"/>
        <end position="824"/>
    </location>
</feature>
<dbReference type="OrthoDB" id="39175at2759"/>
<dbReference type="CDD" id="cd00067">
    <property type="entry name" value="GAL4"/>
    <property type="match status" value="1"/>
</dbReference>
<feature type="region of interest" description="Disordered" evidence="6">
    <location>
        <begin position="139"/>
        <end position="159"/>
    </location>
</feature>
<evidence type="ECO:0000259" key="7">
    <source>
        <dbReference type="PROSITE" id="PS50048"/>
    </source>
</evidence>
<protein>
    <recommendedName>
        <fullName evidence="7">Zn(2)-C6 fungal-type domain-containing protein</fullName>
    </recommendedName>
</protein>
<evidence type="ECO:0000256" key="4">
    <source>
        <dbReference type="ARBA" id="ARBA00023163"/>
    </source>
</evidence>
<dbReference type="EMBL" id="MCFC01000026">
    <property type="protein sequence ID" value="ORY29350.1"/>
    <property type="molecule type" value="Genomic_DNA"/>
</dbReference>
<dbReference type="GO" id="GO:0000981">
    <property type="term" value="F:DNA-binding transcription factor activity, RNA polymerase II-specific"/>
    <property type="evidence" value="ECO:0007669"/>
    <property type="project" value="InterPro"/>
</dbReference>
<evidence type="ECO:0000256" key="1">
    <source>
        <dbReference type="ARBA" id="ARBA00004123"/>
    </source>
</evidence>
<proteinExistence type="predicted"/>
<feature type="compositionally biased region" description="Basic and acidic residues" evidence="6">
    <location>
        <begin position="110"/>
        <end position="123"/>
    </location>
</feature>
<dbReference type="GO" id="GO:0005634">
    <property type="term" value="C:nucleus"/>
    <property type="evidence" value="ECO:0007669"/>
    <property type="project" value="UniProtKB-SubCell"/>
</dbReference>
<dbReference type="InterPro" id="IPR050815">
    <property type="entry name" value="TF_fung"/>
</dbReference>
<dbReference type="PROSITE" id="PS50048">
    <property type="entry name" value="ZN2_CY6_FUNGAL_2"/>
    <property type="match status" value="1"/>
</dbReference>
<keyword evidence="2" id="KW-0479">Metal-binding</keyword>
<name>A0A1Y2B471_9TREE</name>
<dbReference type="SMART" id="SM00066">
    <property type="entry name" value="GAL4"/>
    <property type="match status" value="1"/>
</dbReference>
<dbReference type="STRING" id="71784.A0A1Y2B471"/>
<dbReference type="PANTHER" id="PTHR47338:SF29">
    <property type="entry name" value="ZN(2)-C6 FUNGAL-TYPE DOMAIN-CONTAINING PROTEIN"/>
    <property type="match status" value="1"/>
</dbReference>
<dbReference type="Gene3D" id="4.10.240.10">
    <property type="entry name" value="Zn(2)-C6 fungal-type DNA-binding domain"/>
    <property type="match status" value="1"/>
</dbReference>
<dbReference type="SUPFAM" id="SSF57701">
    <property type="entry name" value="Zn2/Cys6 DNA-binding domain"/>
    <property type="match status" value="1"/>
</dbReference>
<keyword evidence="9" id="KW-1185">Reference proteome</keyword>
<gene>
    <name evidence="8" type="ORF">BCR39DRAFT_532444</name>
</gene>
<dbReference type="InParanoid" id="A0A1Y2B471"/>
<dbReference type="Pfam" id="PF00172">
    <property type="entry name" value="Zn_clus"/>
    <property type="match status" value="1"/>
</dbReference>
<evidence type="ECO:0000256" key="6">
    <source>
        <dbReference type="SAM" id="MobiDB-lite"/>
    </source>
</evidence>
<dbReference type="Proteomes" id="UP000193986">
    <property type="component" value="Unassembled WGS sequence"/>
</dbReference>
<feature type="region of interest" description="Disordered" evidence="6">
    <location>
        <begin position="54"/>
        <end position="123"/>
    </location>
</feature>
<feature type="compositionally biased region" description="Polar residues" evidence="6">
    <location>
        <begin position="737"/>
        <end position="748"/>
    </location>
</feature>
<evidence type="ECO:0000313" key="8">
    <source>
        <dbReference type="EMBL" id="ORY29350.1"/>
    </source>
</evidence>
<dbReference type="InterPro" id="IPR036864">
    <property type="entry name" value="Zn2-C6_fun-type_DNA-bd_sf"/>
</dbReference>
<organism evidence="8 9">
    <name type="scientific">Naematelia encephala</name>
    <dbReference type="NCBI Taxonomy" id="71784"/>
    <lineage>
        <taxon>Eukaryota</taxon>
        <taxon>Fungi</taxon>
        <taxon>Dikarya</taxon>
        <taxon>Basidiomycota</taxon>
        <taxon>Agaricomycotina</taxon>
        <taxon>Tremellomycetes</taxon>
        <taxon>Tremellales</taxon>
        <taxon>Naemateliaceae</taxon>
        <taxon>Naematelia</taxon>
    </lineage>
</organism>